<dbReference type="eggNOG" id="ENOG502R5M3">
    <property type="taxonomic scope" value="Eukaryota"/>
</dbReference>
<dbReference type="OMA" id="AEWTIAM"/>
<feature type="compositionally biased region" description="Low complexity" evidence="1">
    <location>
        <begin position="188"/>
        <end position="201"/>
    </location>
</feature>
<dbReference type="HOGENOM" id="CLU_485405_0_0_1"/>
<feature type="compositionally biased region" description="Basic residues" evidence="1">
    <location>
        <begin position="469"/>
        <end position="483"/>
    </location>
</feature>
<reference evidence="3" key="1">
    <citation type="journal article" date="2012" name="Nat. Biotechnol.">
        <title>Reference genome sequence of the model plant Setaria.</title>
        <authorList>
            <person name="Bennetzen J.L."/>
            <person name="Schmutz J."/>
            <person name="Wang H."/>
            <person name="Percifield R."/>
            <person name="Hawkins J."/>
            <person name="Pontaroli A.C."/>
            <person name="Estep M."/>
            <person name="Feng L."/>
            <person name="Vaughn J.N."/>
            <person name="Grimwood J."/>
            <person name="Jenkins J."/>
            <person name="Barry K."/>
            <person name="Lindquist E."/>
            <person name="Hellsten U."/>
            <person name="Deshpande S."/>
            <person name="Wang X."/>
            <person name="Wu X."/>
            <person name="Mitros T."/>
            <person name="Triplett J."/>
            <person name="Yang X."/>
            <person name="Ye C.Y."/>
            <person name="Mauro-Herrera M."/>
            <person name="Wang L."/>
            <person name="Li P."/>
            <person name="Sharma M."/>
            <person name="Sharma R."/>
            <person name="Ronald P.C."/>
            <person name="Panaud O."/>
            <person name="Kellogg E.A."/>
            <person name="Brutnell T.P."/>
            <person name="Doust A.N."/>
            <person name="Tuskan G.A."/>
            <person name="Rokhsar D."/>
            <person name="Devos K.M."/>
        </authorList>
    </citation>
    <scope>NUCLEOTIDE SEQUENCE [LARGE SCALE GENOMIC DNA]</scope>
    <source>
        <strain evidence="3">cv. Yugu1</strain>
    </source>
</reference>
<feature type="region of interest" description="Disordered" evidence="1">
    <location>
        <begin position="461"/>
        <end position="492"/>
    </location>
</feature>
<dbReference type="AlphaFoldDB" id="K3ZNJ7"/>
<dbReference type="Gramene" id="KQK94497">
    <property type="protein sequence ID" value="KQK94497"/>
    <property type="gene ID" value="SETIT_028176mg"/>
</dbReference>
<organism evidence="2 3">
    <name type="scientific">Setaria italica</name>
    <name type="common">Foxtail millet</name>
    <name type="synonym">Panicum italicum</name>
    <dbReference type="NCBI Taxonomy" id="4555"/>
    <lineage>
        <taxon>Eukaryota</taxon>
        <taxon>Viridiplantae</taxon>
        <taxon>Streptophyta</taxon>
        <taxon>Embryophyta</taxon>
        <taxon>Tracheophyta</taxon>
        <taxon>Spermatophyta</taxon>
        <taxon>Magnoliopsida</taxon>
        <taxon>Liliopsida</taxon>
        <taxon>Poales</taxon>
        <taxon>Poaceae</taxon>
        <taxon>PACMAD clade</taxon>
        <taxon>Panicoideae</taxon>
        <taxon>Panicodae</taxon>
        <taxon>Paniceae</taxon>
        <taxon>Cenchrinae</taxon>
        <taxon>Setaria</taxon>
    </lineage>
</organism>
<dbReference type="InParanoid" id="K3ZNJ7"/>
<reference evidence="2" key="2">
    <citation type="submission" date="2018-08" db="UniProtKB">
        <authorList>
            <consortium name="EnsemblPlants"/>
        </authorList>
    </citation>
    <scope>IDENTIFICATION</scope>
    <source>
        <strain evidence="2">Yugu1</strain>
    </source>
</reference>
<dbReference type="PANTHER" id="PTHR33075">
    <property type="entry name" value="OS02G0499800 PROTEIN"/>
    <property type="match status" value="1"/>
</dbReference>
<dbReference type="PANTHER" id="PTHR33075:SF7">
    <property type="entry name" value="OS02G0303350 PROTEIN"/>
    <property type="match status" value="1"/>
</dbReference>
<sequence length="562" mass="62082">MGGLSDLDFGPGLEIQRTVQSHFSSPVSFSPAFSSYEFLVVSFGRSAICLNADPVGLILQSCLRGIDTDFRVVYLSGAMYRFSVFSKEVGFLVYKLGFFKWKSFDVYFALWGSGGPNWRHDYDLWIAEQEAEWTIAMRKSTRKSYATAVKAHIPASKSVFNRLSHPDDYFVKNFSRDLHGHRSEQSSDRSSCLRSSSSRVRSPPKFQAPDQRCFRCLSLNLRVAACKSQIRCCFCFGFGHISRFCRASLENSKAFRPKPSPSGGPSGSGLKWRIKVPPLPLASKATDPSPSSETPPHPHSPATAAADPPPPPPMANFAIDPRPHLPPGFTWAPQVLPYVPPPRPRACLALNLERTNDDLAIALLTPPVTKDYIPMAHALQTRLPLILCLFRSILDKVINLPSVLHAKSPATSFSHISRVIVNLDTLVPSFLAKSDMLWQLAKVLVDPLDASEQSDNDVVILDKMPPTKTPRKTPRKPRARKPKGPLESKFLRRSSRLNKDLNGFKDQASVQTDGAQEAVGEPLAIMSLYQGVSEEASTTAPHLPVEVVQAIGTGFLKMQSQT</sequence>
<feature type="region of interest" description="Disordered" evidence="1">
    <location>
        <begin position="180"/>
        <end position="207"/>
    </location>
</feature>
<name>K3ZNJ7_SETIT</name>
<evidence type="ECO:0000313" key="3">
    <source>
        <dbReference type="Proteomes" id="UP000004995"/>
    </source>
</evidence>
<evidence type="ECO:0000256" key="1">
    <source>
        <dbReference type="SAM" id="MobiDB-lite"/>
    </source>
</evidence>
<accession>K3ZNJ7</accession>
<protein>
    <submittedName>
        <fullName evidence="2">Uncharacterized protein</fullName>
    </submittedName>
</protein>
<feature type="region of interest" description="Disordered" evidence="1">
    <location>
        <begin position="281"/>
        <end position="319"/>
    </location>
</feature>
<dbReference type="Proteomes" id="UP000004995">
    <property type="component" value="Unassembled WGS sequence"/>
</dbReference>
<evidence type="ECO:0000313" key="2">
    <source>
        <dbReference type="EnsemblPlants" id="KQK94497"/>
    </source>
</evidence>
<keyword evidence="3" id="KW-1185">Reference proteome</keyword>
<dbReference type="EMBL" id="AGNK02004902">
    <property type="status" value="NOT_ANNOTATED_CDS"/>
    <property type="molecule type" value="Genomic_DNA"/>
</dbReference>
<dbReference type="EnsemblPlants" id="KQK94497">
    <property type="protein sequence ID" value="KQK94497"/>
    <property type="gene ID" value="SETIT_028176mg"/>
</dbReference>
<proteinExistence type="predicted"/>